<dbReference type="InParanoid" id="F4P6H1"/>
<keyword evidence="1" id="KW-0175">Coiled coil</keyword>
<gene>
    <name evidence="4" type="ORF">BATDEDRAFT_89956</name>
</gene>
<dbReference type="GeneID" id="18243698"/>
<evidence type="ECO:0000313" key="5">
    <source>
        <dbReference type="Proteomes" id="UP000007241"/>
    </source>
</evidence>
<name>F4P6H1_BATDJ</name>
<keyword evidence="3" id="KW-0472">Membrane</keyword>
<dbReference type="HOGENOM" id="CLU_419747_0_0_1"/>
<proteinExistence type="predicted"/>
<feature type="coiled-coil region" evidence="1">
    <location>
        <begin position="486"/>
        <end position="520"/>
    </location>
</feature>
<protein>
    <submittedName>
        <fullName evidence="4">Uncharacterized protein</fullName>
    </submittedName>
</protein>
<keyword evidence="3" id="KW-0812">Transmembrane</keyword>
<sequence>MRISEHQDSTNVHQLKEAWVVVHQSGTKYCSSTILVHPLQTLDDLRDRILQEFATVFQEQASPQLIVQDSNGEEILSGTLVSNMCITDTQPLRVTVAQAMRAPVIKNSYGGCRTSKGYFSCKAFLASIAASLELKYELVKLVEDRTATFVDIQWNVKQGLATRRKGTLVPLNKVFDQRKRSPERKSPSPAAVTETSFLPKSQYTPISHAGPRPPVSTRDFTPHKLLKEFSRLSKSQLNSNTTEASSLVDSDHPLPLLDLDVHNQNPFIESLSVSTIIHESEEDSTLDMDHLESDGCYEIQNVQDQDDLGNESYQVGETYDDYELEELDRPKDEDTVGSLQDEVPPTLLVEGIELDIRLSESLSHGNDLDLESPPNALNLQLDSSSNGQDSPISVPRSFSTPIPEIPHYSSAKGCFSFDPAFSPDIQSNPQLNAEWHRILDLVNSISVYSKHTSTLSVLESLSSSDDLYISLRQVLLELKTVMRDHVQQESEKQSQMTANLNQLEQDIASMTKNKDQSKIDLDIILLEIKQEQARIYDTDKKIDELKQFETKLRADILAHENICDDVSAREKLLQLQCDTAKSVHAKANLPITLYERLQVIMKAVCKHCSMLAIMFFFVVMVEACVVYYMFKLSDGHLISPDCQKFITKRVFDI</sequence>
<dbReference type="AlphaFoldDB" id="F4P6H1"/>
<evidence type="ECO:0000313" key="4">
    <source>
        <dbReference type="EMBL" id="EGF79347.1"/>
    </source>
</evidence>
<feature type="region of interest" description="Disordered" evidence="2">
    <location>
        <begin position="201"/>
        <end position="220"/>
    </location>
</feature>
<feature type="compositionally biased region" description="Polar residues" evidence="2">
    <location>
        <begin position="375"/>
        <end position="394"/>
    </location>
</feature>
<feature type="region of interest" description="Disordered" evidence="2">
    <location>
        <begin position="365"/>
        <end position="394"/>
    </location>
</feature>
<keyword evidence="3" id="KW-1133">Transmembrane helix</keyword>
<feature type="region of interest" description="Disordered" evidence="2">
    <location>
        <begin position="172"/>
        <end position="194"/>
    </location>
</feature>
<feature type="compositionally biased region" description="Basic and acidic residues" evidence="2">
    <location>
        <begin position="175"/>
        <end position="186"/>
    </location>
</feature>
<keyword evidence="5" id="KW-1185">Reference proteome</keyword>
<feature type="transmembrane region" description="Helical" evidence="3">
    <location>
        <begin position="610"/>
        <end position="630"/>
    </location>
</feature>
<dbReference type="Proteomes" id="UP000007241">
    <property type="component" value="Unassembled WGS sequence"/>
</dbReference>
<evidence type="ECO:0000256" key="2">
    <source>
        <dbReference type="SAM" id="MobiDB-lite"/>
    </source>
</evidence>
<dbReference type="RefSeq" id="XP_006680111.1">
    <property type="nucleotide sequence ID" value="XM_006680048.1"/>
</dbReference>
<reference evidence="4 5" key="1">
    <citation type="submission" date="2009-12" db="EMBL/GenBank/DDBJ databases">
        <title>The draft genome of Batrachochytrium dendrobatidis.</title>
        <authorList>
            <consortium name="US DOE Joint Genome Institute (JGI-PGF)"/>
            <person name="Kuo A."/>
            <person name="Salamov A."/>
            <person name="Schmutz J."/>
            <person name="Lucas S."/>
            <person name="Pitluck S."/>
            <person name="Rosenblum E."/>
            <person name="Stajich J."/>
            <person name="Eisen M."/>
            <person name="Grigoriev I.V."/>
        </authorList>
    </citation>
    <scope>NUCLEOTIDE SEQUENCE [LARGE SCALE GENOMIC DNA]</scope>
    <source>
        <strain evidence="5">JAM81 / FGSC 10211</strain>
    </source>
</reference>
<organism evidence="4 5">
    <name type="scientific">Batrachochytrium dendrobatidis (strain JAM81 / FGSC 10211)</name>
    <name type="common">Frog chytrid fungus</name>
    <dbReference type="NCBI Taxonomy" id="684364"/>
    <lineage>
        <taxon>Eukaryota</taxon>
        <taxon>Fungi</taxon>
        <taxon>Fungi incertae sedis</taxon>
        <taxon>Chytridiomycota</taxon>
        <taxon>Chytridiomycota incertae sedis</taxon>
        <taxon>Chytridiomycetes</taxon>
        <taxon>Rhizophydiales</taxon>
        <taxon>Rhizophydiales incertae sedis</taxon>
        <taxon>Batrachochytrium</taxon>
    </lineage>
</organism>
<evidence type="ECO:0000256" key="1">
    <source>
        <dbReference type="SAM" id="Coils"/>
    </source>
</evidence>
<accession>F4P6H1</accession>
<evidence type="ECO:0000256" key="3">
    <source>
        <dbReference type="SAM" id="Phobius"/>
    </source>
</evidence>
<dbReference type="EMBL" id="GL882886">
    <property type="protein sequence ID" value="EGF79347.1"/>
    <property type="molecule type" value="Genomic_DNA"/>
</dbReference>